<feature type="domain" description="Serine aminopeptidase S33" evidence="5">
    <location>
        <begin position="23"/>
        <end position="257"/>
    </location>
</feature>
<gene>
    <name evidence="6" type="ORF">NOR51B_295</name>
</gene>
<keyword evidence="6" id="KW-0378">Hydrolase</keyword>
<keyword evidence="7" id="KW-1185">Reference proteome</keyword>
<dbReference type="EC" id="3.1.1.23" evidence="3"/>
<dbReference type="Gene3D" id="3.40.50.1820">
    <property type="entry name" value="alpha/beta hydrolase"/>
    <property type="match status" value="1"/>
</dbReference>
<protein>
    <recommendedName>
        <fullName evidence="4">Monoacylglycerol lipase</fullName>
        <ecNumber evidence="3">3.1.1.23</ecNumber>
    </recommendedName>
</protein>
<accession>B8KUK9</accession>
<evidence type="ECO:0000256" key="1">
    <source>
        <dbReference type="ARBA" id="ARBA00001613"/>
    </source>
</evidence>
<dbReference type="SUPFAM" id="SSF53474">
    <property type="entry name" value="alpha/beta-Hydrolases"/>
    <property type="match status" value="1"/>
</dbReference>
<evidence type="ECO:0000256" key="2">
    <source>
        <dbReference type="ARBA" id="ARBA00008645"/>
    </source>
</evidence>
<dbReference type="ESTHER" id="9gamm-b8kuk9">
    <property type="family name" value="Monoglyceridelipase_lysophospholip"/>
</dbReference>
<organism evidence="6 7">
    <name type="scientific">Luminiphilus syltensis NOR5-1B</name>
    <dbReference type="NCBI Taxonomy" id="565045"/>
    <lineage>
        <taxon>Bacteria</taxon>
        <taxon>Pseudomonadati</taxon>
        <taxon>Pseudomonadota</taxon>
        <taxon>Gammaproteobacteria</taxon>
        <taxon>Cellvibrionales</taxon>
        <taxon>Halieaceae</taxon>
        <taxon>Luminiphilus</taxon>
    </lineage>
</organism>
<reference evidence="7" key="1">
    <citation type="journal article" date="2013" name="BMC Microbiol.">
        <title>Taxonomy and evolution of bacteriochlorophyll a-containing members of the OM60/NOR5 clade of marine gammaproteobacteria: description of Luminiphilus syltensis gen. nov., sp. nov., reclassification of Haliea rubra as Pseudohaliea rubra gen. nov., comb. nov., and emendation of Chromatocurvus halotolerans.</title>
        <authorList>
            <person name="Spring S."/>
            <person name="Riedel T."/>
            <person name="Sproer C."/>
            <person name="Yan S."/>
            <person name="Harder J."/>
            <person name="Fuchs B.M."/>
        </authorList>
    </citation>
    <scope>NUCLEOTIDE SEQUENCE [LARGE SCALE GENOMIC DNA]</scope>
    <source>
        <strain evidence="7">NOR51-B</strain>
    </source>
</reference>
<dbReference type="AlphaFoldDB" id="B8KUK9"/>
<dbReference type="eggNOG" id="COG2267">
    <property type="taxonomic scope" value="Bacteria"/>
</dbReference>
<dbReference type="GO" id="GO:0047372">
    <property type="term" value="F:monoacylglycerol lipase activity"/>
    <property type="evidence" value="ECO:0007669"/>
    <property type="project" value="UniProtKB-EC"/>
</dbReference>
<evidence type="ECO:0000313" key="6">
    <source>
        <dbReference type="EMBL" id="EED34358.1"/>
    </source>
</evidence>
<proteinExistence type="inferred from homology"/>
<dbReference type="PRINTS" id="PR00111">
    <property type="entry name" value="ABHYDROLASE"/>
</dbReference>
<evidence type="ECO:0000259" key="5">
    <source>
        <dbReference type="Pfam" id="PF12146"/>
    </source>
</evidence>
<name>B8KUK9_9GAMM</name>
<dbReference type="PANTHER" id="PTHR11614">
    <property type="entry name" value="PHOSPHOLIPASE-RELATED"/>
    <property type="match status" value="1"/>
</dbReference>
<evidence type="ECO:0000256" key="3">
    <source>
        <dbReference type="ARBA" id="ARBA00013254"/>
    </source>
</evidence>
<dbReference type="EMBL" id="DS999411">
    <property type="protein sequence ID" value="EED34358.1"/>
    <property type="molecule type" value="Genomic_DNA"/>
</dbReference>
<evidence type="ECO:0000256" key="4">
    <source>
        <dbReference type="ARBA" id="ARBA00071261"/>
    </source>
</evidence>
<sequence>MVAALPRLDSGAVYRQWLPAHTPVATLLLLHGLGEHSGRYQALGERFAQRGIAVFALDHRGHGQSPGPRVNVRHFDDYLPDARALRRVINNQYPELPCFLLGHSMGGLMAARLLLEDQSDYQGVMYSGPAFAAAEPPSPLLMGIARSLAKVFPGTGLMALDASGVSRDPDVVAAYEADPLVHHGKITAGLGVALFDAMDRVMAGAADLTLPTLIMHGGADTLATPGGSRDFFDRLSSADKTLDILPGLYHEIFNEPEGPSVIDQYIDWVMARL</sequence>
<evidence type="ECO:0000313" key="7">
    <source>
        <dbReference type="Proteomes" id="UP000004699"/>
    </source>
</evidence>
<dbReference type="STRING" id="565045.NOR51B_295"/>
<dbReference type="InterPro" id="IPR022742">
    <property type="entry name" value="Hydrolase_4"/>
</dbReference>
<dbReference type="InterPro" id="IPR051044">
    <property type="entry name" value="MAG_DAG_Lipase"/>
</dbReference>
<comment type="similarity">
    <text evidence="2">Belongs to the AB hydrolase superfamily.</text>
</comment>
<comment type="catalytic activity">
    <reaction evidence="1">
        <text>Hydrolyzes glycerol monoesters of long-chain fatty acids.</text>
        <dbReference type="EC" id="3.1.1.23"/>
    </reaction>
</comment>
<dbReference type="HOGENOM" id="CLU_026209_7_2_6"/>
<dbReference type="Pfam" id="PF12146">
    <property type="entry name" value="Hydrolase_4"/>
    <property type="match status" value="1"/>
</dbReference>
<dbReference type="InterPro" id="IPR029058">
    <property type="entry name" value="AB_hydrolase_fold"/>
</dbReference>
<dbReference type="InterPro" id="IPR000073">
    <property type="entry name" value="AB_hydrolase_1"/>
</dbReference>
<dbReference type="Proteomes" id="UP000004699">
    <property type="component" value="Unassembled WGS sequence"/>
</dbReference>
<dbReference type="FunFam" id="3.40.50.1820:FF:000117">
    <property type="entry name" value="Monoglyceride lipase, putative"/>
    <property type="match status" value="1"/>
</dbReference>